<reference evidence="2 3" key="1">
    <citation type="journal article" date="2019" name="Sci. Rep.">
        <title>Orb-weaving spider Araneus ventricosus genome elucidates the spidroin gene catalogue.</title>
        <authorList>
            <person name="Kono N."/>
            <person name="Nakamura H."/>
            <person name="Ohtoshi R."/>
            <person name="Moran D.A.P."/>
            <person name="Shinohara A."/>
            <person name="Yoshida Y."/>
            <person name="Fujiwara M."/>
            <person name="Mori M."/>
            <person name="Tomita M."/>
            <person name="Arakawa K."/>
        </authorList>
    </citation>
    <scope>NUCLEOTIDE SEQUENCE [LARGE SCALE GENOMIC DNA]</scope>
</reference>
<feature type="region of interest" description="Disordered" evidence="1">
    <location>
        <begin position="1"/>
        <end position="29"/>
    </location>
</feature>
<sequence>MAAQSDSQKGGYKRRLTKSVREARSPIRTRSRSRILALQEFHTVPLSYTSPTALEYTLKRKHPHRLEPLEPISHSKKSKIKIKQRKKQCVQKKKFTRTGISNMSKSSNRHSSCRAVSKSLRVAGGGKRLHAVRPKASQRFSIGLRSGE</sequence>
<gene>
    <name evidence="2" type="ORF">AVEN_252431_1</name>
</gene>
<protein>
    <submittedName>
        <fullName evidence="2">Uncharacterized protein</fullName>
    </submittedName>
</protein>
<feature type="region of interest" description="Disordered" evidence="1">
    <location>
        <begin position="65"/>
        <end position="148"/>
    </location>
</feature>
<evidence type="ECO:0000313" key="3">
    <source>
        <dbReference type="Proteomes" id="UP000499080"/>
    </source>
</evidence>
<dbReference type="EMBL" id="BGPR01000028">
    <property type="protein sequence ID" value="GBL82251.1"/>
    <property type="molecule type" value="Genomic_DNA"/>
</dbReference>
<evidence type="ECO:0000256" key="1">
    <source>
        <dbReference type="SAM" id="MobiDB-lite"/>
    </source>
</evidence>
<evidence type="ECO:0000313" key="2">
    <source>
        <dbReference type="EMBL" id="GBL82251.1"/>
    </source>
</evidence>
<name>A0A4Y2AQP4_ARAVE</name>
<feature type="compositionally biased region" description="Basic residues" evidence="1">
    <location>
        <begin position="74"/>
        <end position="96"/>
    </location>
</feature>
<keyword evidence="3" id="KW-1185">Reference proteome</keyword>
<accession>A0A4Y2AQP4</accession>
<dbReference type="Proteomes" id="UP000499080">
    <property type="component" value="Unassembled WGS sequence"/>
</dbReference>
<organism evidence="2 3">
    <name type="scientific">Araneus ventricosus</name>
    <name type="common">Orbweaver spider</name>
    <name type="synonym">Epeira ventricosa</name>
    <dbReference type="NCBI Taxonomy" id="182803"/>
    <lineage>
        <taxon>Eukaryota</taxon>
        <taxon>Metazoa</taxon>
        <taxon>Ecdysozoa</taxon>
        <taxon>Arthropoda</taxon>
        <taxon>Chelicerata</taxon>
        <taxon>Arachnida</taxon>
        <taxon>Araneae</taxon>
        <taxon>Araneomorphae</taxon>
        <taxon>Entelegynae</taxon>
        <taxon>Araneoidea</taxon>
        <taxon>Araneidae</taxon>
        <taxon>Araneus</taxon>
    </lineage>
</organism>
<proteinExistence type="predicted"/>
<dbReference type="OrthoDB" id="10599693at2759"/>
<comment type="caution">
    <text evidence="2">The sequence shown here is derived from an EMBL/GenBank/DDBJ whole genome shotgun (WGS) entry which is preliminary data.</text>
</comment>
<dbReference type="AlphaFoldDB" id="A0A4Y2AQP4"/>